<keyword evidence="1" id="KW-1133">Transmembrane helix</keyword>
<evidence type="ECO:0000259" key="3">
    <source>
        <dbReference type="Pfam" id="PF10192"/>
    </source>
</evidence>
<feature type="transmembrane region" description="Helical" evidence="1">
    <location>
        <begin position="365"/>
        <end position="386"/>
    </location>
</feature>
<dbReference type="InterPro" id="IPR047831">
    <property type="entry name" value="GPR180/TMEM145"/>
</dbReference>
<dbReference type="Pfam" id="PF10192">
    <property type="entry name" value="GPR180-TMEM145_TM"/>
    <property type="match status" value="1"/>
</dbReference>
<accession>A0A080ZIC8</accession>
<feature type="transmembrane region" description="Helical" evidence="1">
    <location>
        <begin position="426"/>
        <end position="448"/>
    </location>
</feature>
<dbReference type="Proteomes" id="UP000028582">
    <property type="component" value="Unassembled WGS sequence"/>
</dbReference>
<feature type="transmembrane region" description="Helical" evidence="1">
    <location>
        <begin position="259"/>
        <end position="277"/>
    </location>
</feature>
<dbReference type="AlphaFoldDB" id="A0A080ZIC8"/>
<feature type="transmembrane region" description="Helical" evidence="1">
    <location>
        <begin position="215"/>
        <end position="239"/>
    </location>
</feature>
<keyword evidence="1" id="KW-0472">Membrane</keyword>
<evidence type="ECO:0000256" key="1">
    <source>
        <dbReference type="SAM" id="Phobius"/>
    </source>
</evidence>
<gene>
    <name evidence="4" type="ORF">F444_16432</name>
</gene>
<keyword evidence="2" id="KW-0732">Signal</keyword>
<proteinExistence type="predicted"/>
<feature type="chain" id="PRO_5001753302" description="GPR180/TMEM145 transmembrane domain-containing protein" evidence="2">
    <location>
        <begin position="20"/>
        <end position="459"/>
    </location>
</feature>
<dbReference type="InterPro" id="IPR019336">
    <property type="entry name" value="GPR180/TMEM145_TM"/>
</dbReference>
<keyword evidence="1" id="KW-0812">Transmembrane</keyword>
<feature type="signal peptide" evidence="2">
    <location>
        <begin position="1"/>
        <end position="19"/>
    </location>
</feature>
<feature type="transmembrane region" description="Helical" evidence="1">
    <location>
        <begin position="183"/>
        <end position="203"/>
    </location>
</feature>
<evidence type="ECO:0000256" key="2">
    <source>
        <dbReference type="SAM" id="SignalP"/>
    </source>
</evidence>
<evidence type="ECO:0000313" key="4">
    <source>
        <dbReference type="EMBL" id="ETO66389.1"/>
    </source>
</evidence>
<comment type="caution">
    <text evidence="4">The sequence shown here is derived from an EMBL/GenBank/DDBJ whole genome shotgun (WGS) entry which is preliminary data.</text>
</comment>
<organism evidence="4 5">
    <name type="scientific">Phytophthora nicotianae P1976</name>
    <dbReference type="NCBI Taxonomy" id="1317066"/>
    <lineage>
        <taxon>Eukaryota</taxon>
        <taxon>Sar</taxon>
        <taxon>Stramenopiles</taxon>
        <taxon>Oomycota</taxon>
        <taxon>Peronosporomycetes</taxon>
        <taxon>Peronosporales</taxon>
        <taxon>Peronosporaceae</taxon>
        <taxon>Phytophthora</taxon>
    </lineage>
</organism>
<dbReference type="GO" id="GO:0019236">
    <property type="term" value="P:response to pheromone"/>
    <property type="evidence" value="ECO:0007669"/>
    <property type="project" value="InterPro"/>
</dbReference>
<protein>
    <recommendedName>
        <fullName evidence="3">GPR180/TMEM145 transmembrane domain-containing protein</fullName>
    </recommendedName>
</protein>
<feature type="transmembrane region" description="Helical" evidence="1">
    <location>
        <begin position="289"/>
        <end position="310"/>
    </location>
</feature>
<dbReference type="PANTHER" id="PTHR23252:SF24">
    <property type="entry name" value="TRANSMEMBRANE PROTEIN 145"/>
    <property type="match status" value="1"/>
</dbReference>
<dbReference type="GO" id="GO:0007186">
    <property type="term" value="P:G protein-coupled receptor signaling pathway"/>
    <property type="evidence" value="ECO:0007669"/>
    <property type="project" value="InterPro"/>
</dbReference>
<dbReference type="PANTHER" id="PTHR23252">
    <property type="entry name" value="INTIMAL THICKNESS RECEPTOR-RELATED"/>
    <property type="match status" value="1"/>
</dbReference>
<feature type="transmembrane region" description="Helical" evidence="1">
    <location>
        <begin position="322"/>
        <end position="344"/>
    </location>
</feature>
<evidence type="ECO:0000313" key="5">
    <source>
        <dbReference type="Proteomes" id="UP000028582"/>
    </source>
</evidence>
<feature type="domain" description="GPR180/TMEM145 transmembrane" evidence="3">
    <location>
        <begin position="201"/>
        <end position="405"/>
    </location>
</feature>
<reference evidence="4 5" key="1">
    <citation type="submission" date="2013-11" db="EMBL/GenBank/DDBJ databases">
        <title>The Genome Sequence of Phytophthora parasitica P1976.</title>
        <authorList>
            <consortium name="The Broad Institute Genomics Platform"/>
            <person name="Russ C."/>
            <person name="Tyler B."/>
            <person name="Panabieres F."/>
            <person name="Shan W."/>
            <person name="Tripathy S."/>
            <person name="Grunwald N."/>
            <person name="Machado M."/>
            <person name="Johnson C.S."/>
            <person name="Walker B."/>
            <person name="Young S."/>
            <person name="Zeng Q."/>
            <person name="Gargeya S."/>
            <person name="Fitzgerald M."/>
            <person name="Haas B."/>
            <person name="Abouelleil A."/>
            <person name="Allen A.W."/>
            <person name="Alvarado L."/>
            <person name="Arachchi H.M."/>
            <person name="Berlin A.M."/>
            <person name="Chapman S.B."/>
            <person name="Gainer-Dewar J."/>
            <person name="Goldberg J."/>
            <person name="Griggs A."/>
            <person name="Gujja S."/>
            <person name="Hansen M."/>
            <person name="Howarth C."/>
            <person name="Imamovic A."/>
            <person name="Ireland A."/>
            <person name="Larimer J."/>
            <person name="McCowan C."/>
            <person name="Murphy C."/>
            <person name="Pearson M."/>
            <person name="Poon T.W."/>
            <person name="Priest M."/>
            <person name="Roberts A."/>
            <person name="Saif S."/>
            <person name="Shea T."/>
            <person name="Sisk P."/>
            <person name="Sykes S."/>
            <person name="Wortman J."/>
            <person name="Nusbaum C."/>
            <person name="Birren B."/>
        </authorList>
    </citation>
    <scope>NUCLEOTIDE SEQUENCE [LARGE SCALE GENOMIC DNA]</scope>
    <source>
        <strain evidence="4 5">P1976</strain>
    </source>
</reference>
<name>A0A080ZIC8_PHYNI</name>
<sequence>MRLLRLVLSFAVLLSATKASIFAGYTVGRQFQYIGKFCFSWTSTLDDIAGRIAGEIETDVDGLQVAIYDDEALFWNFVMTDISCDCYCKVSAQHTKGVFNVTATNSHHVTPFTFNVDIREHLRPRFWYVALARCVPGGDQYKPSFTEITETNFRKYYFSSWFKIHMTQGDGSELPVQQQGLPAIYAVMAAVAGAAAAAQLVAVRRMRQSESFHPIMRILTLVVLFFFLCNALLFIHFTTYEFNGLGVPFFKYAARITDVFVRVGTLLLAMVIAKGWTINSVTLDGQIKLSCVILAILVLYLSMAMWYLVWLDPASTLYIYDSWPGLGICLLQVCVLGWFVNTILETRSYEKASTKRYFFLRMCCLFSVYFVALPIIVLVASFLSPWVREKTVAAMTTSVHCFIYLSLIYTLWPTRAPRYFEVRKQLHLLVGLAGSLSFIGVEHVAPLFRVVSIRESVVA</sequence>
<feature type="transmembrane region" description="Helical" evidence="1">
    <location>
        <begin position="392"/>
        <end position="414"/>
    </location>
</feature>
<dbReference type="EMBL" id="ANJA01003037">
    <property type="protein sequence ID" value="ETO66389.1"/>
    <property type="molecule type" value="Genomic_DNA"/>
</dbReference>